<reference evidence="1 2" key="1">
    <citation type="journal article" date="2013" name="Genome Biol.">
        <title>Draft genome of the mountain pine beetle, Dendroctonus ponderosae Hopkins, a major forest pest.</title>
        <authorList>
            <person name="Keeling C.I."/>
            <person name="Yuen M.M."/>
            <person name="Liao N.Y."/>
            <person name="Docking T.R."/>
            <person name="Chan S.K."/>
            <person name="Taylor G.A."/>
            <person name="Palmquist D.L."/>
            <person name="Jackman S.D."/>
            <person name="Nguyen A."/>
            <person name="Li M."/>
            <person name="Henderson H."/>
            <person name="Janes J.K."/>
            <person name="Zhao Y."/>
            <person name="Pandoh P."/>
            <person name="Moore R."/>
            <person name="Sperling F.A."/>
            <person name="Huber D.P."/>
            <person name="Birol I."/>
            <person name="Jones S.J."/>
            <person name="Bohlmann J."/>
        </authorList>
    </citation>
    <scope>NUCLEOTIDE SEQUENCE</scope>
</reference>
<dbReference type="Gene3D" id="3.30.420.10">
    <property type="entry name" value="Ribonuclease H-like superfamily/Ribonuclease H"/>
    <property type="match status" value="1"/>
</dbReference>
<sequence>MWVLDKVAENEKFFENVLFSDECTFHNNGLVNRHNFHYYSDTNPCAYRVMKNQNRWSVNVWGGILGQYLIGPYLFEGHLNVSNKPTLNIIRRSPFQYQNQHVAAIGWSSASLSLRSSAIFKCKLSKQVDWQKWVSKLAPLISGLNSTRFVFVGVHKRNYLSYASDNFTRYENTHKRHAFKTVTPQMLSRVSSGFEKRTYKCLEMDGQHFEHLL</sequence>
<organism evidence="1 2">
    <name type="scientific">Dendroctonus ponderosae</name>
    <name type="common">Mountain pine beetle</name>
    <dbReference type="NCBI Taxonomy" id="77166"/>
    <lineage>
        <taxon>Eukaryota</taxon>
        <taxon>Metazoa</taxon>
        <taxon>Ecdysozoa</taxon>
        <taxon>Arthropoda</taxon>
        <taxon>Hexapoda</taxon>
        <taxon>Insecta</taxon>
        <taxon>Pterygota</taxon>
        <taxon>Neoptera</taxon>
        <taxon>Endopterygota</taxon>
        <taxon>Coleoptera</taxon>
        <taxon>Polyphaga</taxon>
        <taxon>Cucujiformia</taxon>
        <taxon>Curculionidae</taxon>
        <taxon>Scolytinae</taxon>
        <taxon>Dendroctonus</taxon>
    </lineage>
</organism>
<evidence type="ECO:0008006" key="3">
    <source>
        <dbReference type="Google" id="ProtNLM"/>
    </source>
</evidence>
<dbReference type="PANTHER" id="PTHR47326:SF1">
    <property type="entry name" value="HTH PSQ-TYPE DOMAIN-CONTAINING PROTEIN"/>
    <property type="match status" value="1"/>
</dbReference>
<dbReference type="AlphaFoldDB" id="U4UPD6"/>
<protein>
    <recommendedName>
        <fullName evidence="3">PiggyBac transposable element-derived protein domain-containing protein</fullName>
    </recommendedName>
</protein>
<dbReference type="Proteomes" id="UP000030742">
    <property type="component" value="Unassembled WGS sequence"/>
</dbReference>
<accession>U4UPD6</accession>
<gene>
    <name evidence="1" type="ORF">D910_00636</name>
</gene>
<dbReference type="PANTHER" id="PTHR47326">
    <property type="entry name" value="TRANSPOSABLE ELEMENT TC3 TRANSPOSASE-LIKE PROTEIN"/>
    <property type="match status" value="1"/>
</dbReference>
<name>U4UPD6_DENPD</name>
<evidence type="ECO:0000313" key="2">
    <source>
        <dbReference type="Proteomes" id="UP000030742"/>
    </source>
</evidence>
<dbReference type="GO" id="GO:0003676">
    <property type="term" value="F:nucleic acid binding"/>
    <property type="evidence" value="ECO:0007669"/>
    <property type="project" value="InterPro"/>
</dbReference>
<dbReference type="InterPro" id="IPR036397">
    <property type="entry name" value="RNaseH_sf"/>
</dbReference>
<feature type="non-terminal residue" evidence="1">
    <location>
        <position position="213"/>
    </location>
</feature>
<evidence type="ECO:0000313" key="1">
    <source>
        <dbReference type="EMBL" id="ERL95939.1"/>
    </source>
</evidence>
<dbReference type="EMBL" id="KI208834">
    <property type="protein sequence ID" value="ERL95939.1"/>
    <property type="molecule type" value="Genomic_DNA"/>
</dbReference>
<proteinExistence type="predicted"/>
<dbReference type="STRING" id="77166.U4UPD6"/>